<evidence type="ECO:0000313" key="2">
    <source>
        <dbReference type="EMBL" id="RYC78307.1"/>
    </source>
</evidence>
<protein>
    <submittedName>
        <fullName evidence="2">Uncharacterized protein</fullName>
    </submittedName>
</protein>
<evidence type="ECO:0000256" key="1">
    <source>
        <dbReference type="SAM" id="MobiDB-lite"/>
    </source>
</evidence>
<accession>A0A4Q2V3B3</accession>
<dbReference type="Proteomes" id="UP000290540">
    <property type="component" value="Unassembled WGS sequence"/>
</dbReference>
<name>A0A4Q2V3B3_FUSOX</name>
<feature type="non-terminal residue" evidence="2">
    <location>
        <position position="41"/>
    </location>
</feature>
<organism evidence="2 3">
    <name type="scientific">Fusarium oxysporum f. sp. narcissi</name>
    <dbReference type="NCBI Taxonomy" id="451672"/>
    <lineage>
        <taxon>Eukaryota</taxon>
        <taxon>Fungi</taxon>
        <taxon>Dikarya</taxon>
        <taxon>Ascomycota</taxon>
        <taxon>Pezizomycotina</taxon>
        <taxon>Sordariomycetes</taxon>
        <taxon>Hypocreomycetidae</taxon>
        <taxon>Hypocreales</taxon>
        <taxon>Nectriaceae</taxon>
        <taxon>Fusarium</taxon>
        <taxon>Fusarium oxysporum species complex</taxon>
    </lineage>
</organism>
<evidence type="ECO:0000313" key="3">
    <source>
        <dbReference type="Proteomes" id="UP000290540"/>
    </source>
</evidence>
<comment type="caution">
    <text evidence="2">The sequence shown here is derived from an EMBL/GenBank/DDBJ whole genome shotgun (WGS) entry which is preliminary data.</text>
</comment>
<reference evidence="2 3" key="1">
    <citation type="submission" date="2016-12" db="EMBL/GenBank/DDBJ databases">
        <title>Draft genome sequence of Fusarium oxysporum causing rot on Narcissus.</title>
        <authorList>
            <person name="Armitage A.D."/>
            <person name="Taylor A."/>
            <person name="Clarkson J.P."/>
            <person name="Harrison R.J."/>
            <person name="Jackson A.C."/>
        </authorList>
    </citation>
    <scope>NUCLEOTIDE SEQUENCE [LARGE SCALE GENOMIC DNA]</scope>
    <source>
        <strain evidence="2 3">N139</strain>
    </source>
</reference>
<gene>
    <name evidence="2" type="ORF">BFJ63_vAg18820</name>
</gene>
<sequence>MSSRKRSRSVGEENRADCPFTISYATGPSRAEQERHKNKKQ</sequence>
<dbReference type="EMBL" id="MQTW01001248">
    <property type="protein sequence ID" value="RYC78307.1"/>
    <property type="molecule type" value="Genomic_DNA"/>
</dbReference>
<proteinExistence type="predicted"/>
<dbReference type="AlphaFoldDB" id="A0A4Q2V3B3"/>
<feature type="region of interest" description="Disordered" evidence="1">
    <location>
        <begin position="1"/>
        <end position="41"/>
    </location>
</feature>